<dbReference type="InterPro" id="IPR001667">
    <property type="entry name" value="DDH_dom"/>
</dbReference>
<dbReference type="InterPro" id="IPR038763">
    <property type="entry name" value="DHH_sf"/>
</dbReference>
<dbReference type="InterPro" id="IPR003156">
    <property type="entry name" value="DHHA1_dom"/>
</dbReference>
<dbReference type="PANTHER" id="PTHR47618">
    <property type="entry name" value="BIFUNCTIONAL OLIGORIBONUCLEASE AND PAP PHOSPHATASE NRNA"/>
    <property type="match status" value="1"/>
</dbReference>
<feature type="domain" description="DHHA1" evidence="2">
    <location>
        <begin position="229"/>
        <end position="306"/>
    </location>
</feature>
<dbReference type="SUPFAM" id="SSF64182">
    <property type="entry name" value="DHH phosphoesterases"/>
    <property type="match status" value="1"/>
</dbReference>
<dbReference type="Gene3D" id="3.10.310.30">
    <property type="match status" value="1"/>
</dbReference>
<evidence type="ECO:0000313" key="3">
    <source>
        <dbReference type="EMBL" id="BCR04830.1"/>
    </source>
</evidence>
<protein>
    <submittedName>
        <fullName evidence="3">Phosphoesterase</fullName>
    </submittedName>
</protein>
<dbReference type="Pfam" id="PF01368">
    <property type="entry name" value="DHH"/>
    <property type="match status" value="1"/>
</dbReference>
<keyword evidence="4" id="KW-1185">Reference proteome</keyword>
<reference evidence="3 4" key="2">
    <citation type="journal article" date="2021" name="Int. J. Syst. Evol. Microbiol.">
        <title>Isolation and Polyphasic Characterization of Desulfuromonas versatilis sp. Nov., an Electrogenic Bacteria Capable of Versatile Metabolism Isolated from a Graphene Oxide-Reducing Enrichment Culture.</title>
        <authorList>
            <person name="Xie L."/>
            <person name="Yoshida N."/>
            <person name="Ishii S."/>
            <person name="Meng L."/>
        </authorList>
    </citation>
    <scope>NUCLEOTIDE SEQUENCE [LARGE SCALE GENOMIC DNA]</scope>
    <source>
        <strain evidence="3 4">NIT-T3</strain>
    </source>
</reference>
<accession>A0ABN6DXQ5</accession>
<dbReference type="Proteomes" id="UP001319827">
    <property type="component" value="Chromosome"/>
</dbReference>
<reference evidence="3 4" key="1">
    <citation type="journal article" date="2016" name="C (Basel)">
        <title>Selective Growth of and Electricity Production by Marine Exoelectrogenic Bacteria in Self-Aggregated Hydrogel of Microbially Reduced Graphene Oxide.</title>
        <authorList>
            <person name="Yoshida N."/>
            <person name="Goto Y."/>
            <person name="Miyata Y."/>
        </authorList>
    </citation>
    <scope>NUCLEOTIDE SEQUENCE [LARGE SCALE GENOMIC DNA]</scope>
    <source>
        <strain evidence="3 4">NIT-T3</strain>
    </source>
</reference>
<feature type="domain" description="DDH" evidence="1">
    <location>
        <begin position="15"/>
        <end position="153"/>
    </location>
</feature>
<name>A0ABN6DXQ5_9BACT</name>
<dbReference type="RefSeq" id="WP_221252278.1">
    <property type="nucleotide sequence ID" value="NZ_AP024355.1"/>
</dbReference>
<evidence type="ECO:0000259" key="1">
    <source>
        <dbReference type="Pfam" id="PF01368"/>
    </source>
</evidence>
<sequence length="316" mass="33720">MIKAILKKIDSGRRFLVASHESPDGDAMASTLALTNLLREMGKEVVAFNRDGVPESFRFLPGAATVVSSLAGEAPFDAGFVLDAGELRRAGNELKPLCRSLVNIDHHPHSEDFGEIYYVDENASATGIMIYRIAREGGLAISPAVALCVYTAILSDTGSFRYSNADPEAFRVAGEMIDLGVDPWSVASGLYESQSEKRLQLLGEALNTLTISPCRLYASVSVTSEMLVRTGATAEHTDGFVNYPRSISGVEVALFFRQVGPAAYKVGFRSKGKVDVGSLARALGGGGHHNAAGAVVEGELDHVRATVFARLDALLK</sequence>
<proteinExistence type="predicted"/>
<dbReference type="Pfam" id="PF02272">
    <property type="entry name" value="DHHA1"/>
    <property type="match status" value="1"/>
</dbReference>
<dbReference type="PANTHER" id="PTHR47618:SF1">
    <property type="entry name" value="BIFUNCTIONAL OLIGORIBONUCLEASE AND PAP PHOSPHATASE NRNA"/>
    <property type="match status" value="1"/>
</dbReference>
<dbReference type="EMBL" id="AP024355">
    <property type="protein sequence ID" value="BCR04830.1"/>
    <property type="molecule type" value="Genomic_DNA"/>
</dbReference>
<dbReference type="InterPro" id="IPR051319">
    <property type="entry name" value="Oligoribo/pAp-PDE_c-di-AMP_PDE"/>
</dbReference>
<dbReference type="Gene3D" id="3.90.1640.10">
    <property type="entry name" value="inorganic pyrophosphatase (n-terminal core)"/>
    <property type="match status" value="1"/>
</dbReference>
<evidence type="ECO:0000313" key="4">
    <source>
        <dbReference type="Proteomes" id="UP001319827"/>
    </source>
</evidence>
<organism evidence="3 4">
    <name type="scientific">Desulfuromonas versatilis</name>
    <dbReference type="NCBI Taxonomy" id="2802975"/>
    <lineage>
        <taxon>Bacteria</taxon>
        <taxon>Pseudomonadati</taxon>
        <taxon>Thermodesulfobacteriota</taxon>
        <taxon>Desulfuromonadia</taxon>
        <taxon>Desulfuromonadales</taxon>
        <taxon>Desulfuromonadaceae</taxon>
        <taxon>Desulfuromonas</taxon>
    </lineage>
</organism>
<evidence type="ECO:0000259" key="2">
    <source>
        <dbReference type="Pfam" id="PF02272"/>
    </source>
</evidence>
<gene>
    <name evidence="3" type="ORF">DESUT3_18990</name>
</gene>